<feature type="compositionally biased region" description="Gly residues" evidence="1">
    <location>
        <begin position="79"/>
        <end position="88"/>
    </location>
</feature>
<dbReference type="EMBL" id="JACSDY010000001">
    <property type="protein sequence ID" value="KAF7438303.1"/>
    <property type="molecule type" value="Genomic_DNA"/>
</dbReference>
<gene>
    <name evidence="2" type="ORF">H0235_000694</name>
</gene>
<organism evidence="2 3">
    <name type="scientific">Vespula pensylvanica</name>
    <name type="common">Western yellow jacket</name>
    <name type="synonym">Wasp</name>
    <dbReference type="NCBI Taxonomy" id="30213"/>
    <lineage>
        <taxon>Eukaryota</taxon>
        <taxon>Metazoa</taxon>
        <taxon>Ecdysozoa</taxon>
        <taxon>Arthropoda</taxon>
        <taxon>Hexapoda</taxon>
        <taxon>Insecta</taxon>
        <taxon>Pterygota</taxon>
        <taxon>Neoptera</taxon>
        <taxon>Endopterygota</taxon>
        <taxon>Hymenoptera</taxon>
        <taxon>Apocrita</taxon>
        <taxon>Aculeata</taxon>
        <taxon>Vespoidea</taxon>
        <taxon>Vespidae</taxon>
        <taxon>Vespinae</taxon>
        <taxon>Vespula</taxon>
    </lineage>
</organism>
<evidence type="ECO:0000313" key="2">
    <source>
        <dbReference type="EMBL" id="KAF7438303.1"/>
    </source>
</evidence>
<dbReference type="Proteomes" id="UP000600918">
    <property type="component" value="Unassembled WGS sequence"/>
</dbReference>
<evidence type="ECO:0000256" key="1">
    <source>
        <dbReference type="SAM" id="MobiDB-lite"/>
    </source>
</evidence>
<name>A0A834UGM1_VESPE</name>
<protein>
    <submittedName>
        <fullName evidence="2">Uncharacterized protein</fullName>
    </submittedName>
</protein>
<evidence type="ECO:0000313" key="3">
    <source>
        <dbReference type="Proteomes" id="UP000600918"/>
    </source>
</evidence>
<feature type="region of interest" description="Disordered" evidence="1">
    <location>
        <begin position="52"/>
        <end position="88"/>
    </location>
</feature>
<comment type="caution">
    <text evidence="2">The sequence shown here is derived from an EMBL/GenBank/DDBJ whole genome shotgun (WGS) entry which is preliminary data.</text>
</comment>
<keyword evidence="3" id="KW-1185">Reference proteome</keyword>
<dbReference type="AlphaFoldDB" id="A0A834UGM1"/>
<reference evidence="2" key="1">
    <citation type="journal article" date="2020" name="G3 (Bethesda)">
        <title>High-Quality Assemblies for Three Invasive Social Wasps from the &lt;i&gt;Vespula&lt;/i&gt; Genus.</title>
        <authorList>
            <person name="Harrop T.W.R."/>
            <person name="Guhlin J."/>
            <person name="McLaughlin G.M."/>
            <person name="Permina E."/>
            <person name="Stockwell P."/>
            <person name="Gilligan J."/>
            <person name="Le Lec M.F."/>
            <person name="Gruber M.A.M."/>
            <person name="Quinn O."/>
            <person name="Lovegrove M."/>
            <person name="Duncan E.J."/>
            <person name="Remnant E.J."/>
            <person name="Van Eeckhoven J."/>
            <person name="Graham B."/>
            <person name="Knapp R.A."/>
            <person name="Langford K.W."/>
            <person name="Kronenberg Z."/>
            <person name="Press M.O."/>
            <person name="Eacker S.M."/>
            <person name="Wilson-Rankin E.E."/>
            <person name="Purcell J."/>
            <person name="Lester P.J."/>
            <person name="Dearden P.K."/>
        </authorList>
    </citation>
    <scope>NUCLEOTIDE SEQUENCE</scope>
    <source>
        <strain evidence="2">Volc-1</strain>
    </source>
</reference>
<accession>A0A834UGM1</accession>
<proteinExistence type="predicted"/>
<sequence>MWCAKARRIIVGWSLGISLHPITVSIAFSPQLRQSTHDPRVTERRTRIEALRSVLNRSSDRSPGSSWSESERRESVGETGEGGGVEIE</sequence>